<reference evidence="1" key="1">
    <citation type="submission" date="2020-05" db="EMBL/GenBank/DDBJ databases">
        <authorList>
            <person name="Rincon C."/>
            <person name="Sanders R I."/>
            <person name="Robbins C."/>
            <person name="Chaturvedi A."/>
        </authorList>
    </citation>
    <scope>NUCLEOTIDE SEQUENCE</scope>
    <source>
        <strain evidence="1">CHB12</strain>
    </source>
</reference>
<name>A0A915YS35_9GLOM</name>
<evidence type="ECO:0000313" key="2">
    <source>
        <dbReference type="Proteomes" id="UP000684084"/>
    </source>
</evidence>
<gene>
    <name evidence="1" type="ORF">CHRIB12_LOCUS2328</name>
</gene>
<dbReference type="Proteomes" id="UP000684084">
    <property type="component" value="Unassembled WGS sequence"/>
</dbReference>
<organism evidence="1 2">
    <name type="scientific">Rhizophagus irregularis</name>
    <dbReference type="NCBI Taxonomy" id="588596"/>
    <lineage>
        <taxon>Eukaryota</taxon>
        <taxon>Fungi</taxon>
        <taxon>Fungi incertae sedis</taxon>
        <taxon>Mucoromycota</taxon>
        <taxon>Glomeromycotina</taxon>
        <taxon>Glomeromycetes</taxon>
        <taxon>Glomerales</taxon>
        <taxon>Glomeraceae</taxon>
        <taxon>Rhizophagus</taxon>
    </lineage>
</organism>
<dbReference type="OrthoDB" id="2423443at2759"/>
<dbReference type="VEuPathDB" id="FungiDB:RhiirFUN_005601"/>
<accession>A0A915YS35</accession>
<evidence type="ECO:0000313" key="1">
    <source>
        <dbReference type="EMBL" id="CAB5322672.1"/>
    </source>
</evidence>
<sequence>MELRSDKKLTDQTTYNEMKPFLTGVSDGYLHYMTCKARKINKLFGYEYDPVSLEKNNDQVNSKTVNMLTIRVMYPKRMHQQKKERMKWCVLRKNPFPIPIQHYHARLEGISRHIAIILLSSTLINRNRKEVAWLKAIKAINDVEDIKIFDDDFFSDELIDSNHPINARTERVPEGPRISVQTLDDLKEILRRNKVNGEDITSIKQFTPVMMIRHSNTVWRALS</sequence>
<dbReference type="VEuPathDB" id="FungiDB:RhiirFUN_005600"/>
<dbReference type="EMBL" id="CAGKOT010000003">
    <property type="protein sequence ID" value="CAB5322672.1"/>
    <property type="molecule type" value="Genomic_DNA"/>
</dbReference>
<protein>
    <submittedName>
        <fullName evidence="1">Uncharacterized protein</fullName>
    </submittedName>
</protein>
<dbReference type="AlphaFoldDB" id="A0A915YS35"/>
<proteinExistence type="predicted"/>
<comment type="caution">
    <text evidence="1">The sequence shown here is derived from an EMBL/GenBank/DDBJ whole genome shotgun (WGS) entry which is preliminary data.</text>
</comment>